<accession>A0A5B7H6B8</accession>
<reference evidence="1 2" key="1">
    <citation type="submission" date="2019-05" db="EMBL/GenBank/DDBJ databases">
        <title>Another draft genome of Portunus trituberculatus and its Hox gene families provides insights of decapod evolution.</title>
        <authorList>
            <person name="Jeong J.-H."/>
            <person name="Song I."/>
            <person name="Kim S."/>
            <person name="Choi T."/>
            <person name="Kim D."/>
            <person name="Ryu S."/>
            <person name="Kim W."/>
        </authorList>
    </citation>
    <scope>NUCLEOTIDE SEQUENCE [LARGE SCALE GENOMIC DNA]</scope>
    <source>
        <tissue evidence="1">Muscle</tissue>
    </source>
</reference>
<evidence type="ECO:0000313" key="1">
    <source>
        <dbReference type="EMBL" id="MPC67650.1"/>
    </source>
</evidence>
<sequence>MGVEITTDKDSCGGTEGEKFTCIELCLSVMVDVVDLYALVFQLYRDTQDFCAFTTVNRVFDSFAGDAIFNEYSASSGLSFDGREMVGTVSWEANICVIWEPCFLQQDYISSVYKSISHQ</sequence>
<evidence type="ECO:0000313" key="2">
    <source>
        <dbReference type="Proteomes" id="UP000324222"/>
    </source>
</evidence>
<proteinExistence type="predicted"/>
<dbReference type="AlphaFoldDB" id="A0A5B7H6B8"/>
<protein>
    <submittedName>
        <fullName evidence="1">Uncharacterized protein</fullName>
    </submittedName>
</protein>
<dbReference type="EMBL" id="VSRR010026544">
    <property type="protein sequence ID" value="MPC67650.1"/>
    <property type="molecule type" value="Genomic_DNA"/>
</dbReference>
<keyword evidence="2" id="KW-1185">Reference proteome</keyword>
<gene>
    <name evidence="1" type="ORF">E2C01_061828</name>
</gene>
<comment type="caution">
    <text evidence="1">The sequence shown here is derived from an EMBL/GenBank/DDBJ whole genome shotgun (WGS) entry which is preliminary data.</text>
</comment>
<dbReference type="Proteomes" id="UP000324222">
    <property type="component" value="Unassembled WGS sequence"/>
</dbReference>
<organism evidence="1 2">
    <name type="scientific">Portunus trituberculatus</name>
    <name type="common">Swimming crab</name>
    <name type="synonym">Neptunus trituberculatus</name>
    <dbReference type="NCBI Taxonomy" id="210409"/>
    <lineage>
        <taxon>Eukaryota</taxon>
        <taxon>Metazoa</taxon>
        <taxon>Ecdysozoa</taxon>
        <taxon>Arthropoda</taxon>
        <taxon>Crustacea</taxon>
        <taxon>Multicrustacea</taxon>
        <taxon>Malacostraca</taxon>
        <taxon>Eumalacostraca</taxon>
        <taxon>Eucarida</taxon>
        <taxon>Decapoda</taxon>
        <taxon>Pleocyemata</taxon>
        <taxon>Brachyura</taxon>
        <taxon>Eubrachyura</taxon>
        <taxon>Portunoidea</taxon>
        <taxon>Portunidae</taxon>
        <taxon>Portuninae</taxon>
        <taxon>Portunus</taxon>
    </lineage>
</organism>
<name>A0A5B7H6B8_PORTR</name>